<feature type="domain" description="Nudix hydrolase" evidence="8">
    <location>
        <begin position="27"/>
        <end position="290"/>
    </location>
</feature>
<dbReference type="PANTHER" id="PTHR12318">
    <property type="entry name" value="TESTOSTERONE-REGULATED PROTEIN RP2"/>
    <property type="match status" value="1"/>
</dbReference>
<protein>
    <submittedName>
        <fullName evidence="10">Nucleoside diphosphate-linked moiety X motif 19-like isoform X1</fullName>
    </submittedName>
</protein>
<accession>A0ABM1BUJ5</accession>
<dbReference type="GeneID" id="106472827"/>
<evidence type="ECO:0000256" key="6">
    <source>
        <dbReference type="ARBA" id="ARBA00022842"/>
    </source>
</evidence>
<evidence type="ECO:0000256" key="4">
    <source>
        <dbReference type="ARBA" id="ARBA00022723"/>
    </source>
</evidence>
<gene>
    <name evidence="10" type="primary">LOC106472827</name>
</gene>
<dbReference type="CDD" id="cd18870">
    <property type="entry name" value="NUDIX_AcylCoAdiphos_Nudt19"/>
    <property type="match status" value="1"/>
</dbReference>
<keyword evidence="4" id="KW-0479">Metal-binding</keyword>
<comment type="similarity">
    <text evidence="3">Belongs to the Nudix hydrolase family.</text>
</comment>
<dbReference type="InterPro" id="IPR039121">
    <property type="entry name" value="NUDT19"/>
</dbReference>
<keyword evidence="6" id="KW-0460">Magnesium</keyword>
<sequence length="408" mass="46003">MWATQSSASSNNKLEIPINHKSVVAPPWKEATSLIMVKKASLQQVVGDELSSFMRAMRSPSKQKDGYDYRMLMVKRSSLSSFMSNAFVFPGGLVEEADFSSAWWTLFANFGVSKDSLLQEICGIKGPRPPMIQKPLMLSGLSVPPKQCLPTDLAYRIAAIRETFEETGVLIARHDVENKETAASLFKSDDIDLAEWRAKLQKSPHSFLELCWELKVCPDVWSLFEWSNWLTPTSVGHKRYDTMFYICCINTHPDVILDDNEVITLKWCSPMEMLKEFYSNSLFLAPPQVYELSRLLGLDSYKSLRNFIVERREMGVEQWLPVICTALDGAVSVLPGDDLYPKEPDYVGQSPGPDLPHTLDQLKTQVEKLHRMEIRGPISTVVCNIPSSCGHLTPLTYSSIKTNVHSSL</sequence>
<evidence type="ECO:0000313" key="10">
    <source>
        <dbReference type="RefSeq" id="XP_013788948.1"/>
    </source>
</evidence>
<dbReference type="PROSITE" id="PS51462">
    <property type="entry name" value="NUDIX"/>
    <property type="match status" value="1"/>
</dbReference>
<evidence type="ECO:0000256" key="3">
    <source>
        <dbReference type="ARBA" id="ARBA00005582"/>
    </source>
</evidence>
<comment type="cofactor">
    <cofactor evidence="2">
        <name>Mg(2+)</name>
        <dbReference type="ChEBI" id="CHEBI:18420"/>
    </cofactor>
</comment>
<evidence type="ECO:0000256" key="7">
    <source>
        <dbReference type="ARBA" id="ARBA00023211"/>
    </source>
</evidence>
<reference evidence="10" key="1">
    <citation type="submission" date="2025-08" db="UniProtKB">
        <authorList>
            <consortium name="RefSeq"/>
        </authorList>
    </citation>
    <scope>IDENTIFICATION</scope>
    <source>
        <tissue evidence="10">Muscle</tissue>
    </source>
</reference>
<dbReference type="SUPFAM" id="SSF55811">
    <property type="entry name" value="Nudix"/>
    <property type="match status" value="1"/>
</dbReference>
<proteinExistence type="inferred from homology"/>
<dbReference type="PANTHER" id="PTHR12318:SF0">
    <property type="entry name" value="ACYL-COENZYME A DIPHOSPHATASE NUDT19"/>
    <property type="match status" value="1"/>
</dbReference>
<keyword evidence="7" id="KW-0464">Manganese</keyword>
<comment type="cofactor">
    <cofactor evidence="1">
        <name>Mn(2+)</name>
        <dbReference type="ChEBI" id="CHEBI:29035"/>
    </cofactor>
</comment>
<dbReference type="RefSeq" id="XP_013788948.1">
    <property type="nucleotide sequence ID" value="XM_013933494.2"/>
</dbReference>
<evidence type="ECO:0000256" key="2">
    <source>
        <dbReference type="ARBA" id="ARBA00001946"/>
    </source>
</evidence>
<evidence type="ECO:0000256" key="1">
    <source>
        <dbReference type="ARBA" id="ARBA00001936"/>
    </source>
</evidence>
<organism evidence="9 10">
    <name type="scientific">Limulus polyphemus</name>
    <name type="common">Atlantic horseshoe crab</name>
    <dbReference type="NCBI Taxonomy" id="6850"/>
    <lineage>
        <taxon>Eukaryota</taxon>
        <taxon>Metazoa</taxon>
        <taxon>Ecdysozoa</taxon>
        <taxon>Arthropoda</taxon>
        <taxon>Chelicerata</taxon>
        <taxon>Merostomata</taxon>
        <taxon>Xiphosura</taxon>
        <taxon>Limulidae</taxon>
        <taxon>Limulus</taxon>
    </lineage>
</organism>
<evidence type="ECO:0000313" key="9">
    <source>
        <dbReference type="Proteomes" id="UP000694941"/>
    </source>
</evidence>
<evidence type="ECO:0000256" key="5">
    <source>
        <dbReference type="ARBA" id="ARBA00022801"/>
    </source>
</evidence>
<dbReference type="Proteomes" id="UP000694941">
    <property type="component" value="Unplaced"/>
</dbReference>
<name>A0ABM1BUJ5_LIMPO</name>
<keyword evidence="9" id="KW-1185">Reference proteome</keyword>
<keyword evidence="5" id="KW-0378">Hydrolase</keyword>
<dbReference type="Gene3D" id="3.90.79.10">
    <property type="entry name" value="Nucleoside Triphosphate Pyrophosphohydrolase"/>
    <property type="match status" value="1"/>
</dbReference>
<evidence type="ECO:0000259" key="8">
    <source>
        <dbReference type="PROSITE" id="PS51462"/>
    </source>
</evidence>
<dbReference type="InterPro" id="IPR000086">
    <property type="entry name" value="NUDIX_hydrolase_dom"/>
</dbReference>
<dbReference type="InterPro" id="IPR015797">
    <property type="entry name" value="NUDIX_hydrolase-like_dom_sf"/>
</dbReference>